<feature type="region of interest" description="Disordered" evidence="1">
    <location>
        <begin position="30"/>
        <end position="58"/>
    </location>
</feature>
<dbReference type="AlphaFoldDB" id="A0A7W3JGN5"/>
<evidence type="ECO:0000256" key="1">
    <source>
        <dbReference type="SAM" id="MobiDB-lite"/>
    </source>
</evidence>
<name>A0A7W3JGN5_9MICO</name>
<feature type="compositionally biased region" description="Low complexity" evidence="1">
    <location>
        <begin position="90"/>
        <end position="100"/>
    </location>
</feature>
<feature type="signal peptide" evidence="2">
    <location>
        <begin position="1"/>
        <end position="29"/>
    </location>
</feature>
<dbReference type="OrthoDB" id="5122815at2"/>
<feature type="chain" id="PRO_5038931083" description="DUF3558 domain-containing protein" evidence="2">
    <location>
        <begin position="30"/>
        <end position="219"/>
    </location>
</feature>
<accession>A0A7W3JGN5</accession>
<dbReference type="RefSeq" id="WP_146851750.1">
    <property type="nucleotide sequence ID" value="NZ_BAAAHR010000002.1"/>
</dbReference>
<protein>
    <recommendedName>
        <fullName evidence="5">DUF3558 domain-containing protein</fullName>
    </recommendedName>
</protein>
<organism evidence="3 4">
    <name type="scientific">Frigoribacterium faeni</name>
    <dbReference type="NCBI Taxonomy" id="145483"/>
    <lineage>
        <taxon>Bacteria</taxon>
        <taxon>Bacillati</taxon>
        <taxon>Actinomycetota</taxon>
        <taxon>Actinomycetes</taxon>
        <taxon>Micrococcales</taxon>
        <taxon>Microbacteriaceae</taxon>
        <taxon>Frigoribacterium</taxon>
    </lineage>
</organism>
<feature type="region of interest" description="Disordered" evidence="1">
    <location>
        <begin position="85"/>
        <end position="109"/>
    </location>
</feature>
<dbReference type="Proteomes" id="UP000522688">
    <property type="component" value="Unassembled WGS sequence"/>
</dbReference>
<evidence type="ECO:0008006" key="5">
    <source>
        <dbReference type="Google" id="ProtNLM"/>
    </source>
</evidence>
<evidence type="ECO:0000313" key="3">
    <source>
        <dbReference type="EMBL" id="MBA8812542.1"/>
    </source>
</evidence>
<evidence type="ECO:0000256" key="2">
    <source>
        <dbReference type="SAM" id="SignalP"/>
    </source>
</evidence>
<keyword evidence="2" id="KW-0732">Signal</keyword>
<comment type="caution">
    <text evidence="3">The sequence shown here is derived from an EMBL/GenBank/DDBJ whole genome shotgun (WGS) entry which is preliminary data.</text>
</comment>
<dbReference type="EMBL" id="JACGWW010000001">
    <property type="protein sequence ID" value="MBA8812542.1"/>
    <property type="molecule type" value="Genomic_DNA"/>
</dbReference>
<evidence type="ECO:0000313" key="4">
    <source>
        <dbReference type="Proteomes" id="UP000522688"/>
    </source>
</evidence>
<feature type="compositionally biased region" description="Low complexity" evidence="1">
    <location>
        <begin position="43"/>
        <end position="58"/>
    </location>
</feature>
<gene>
    <name evidence="3" type="ORF">FB463_000766</name>
</gene>
<dbReference type="PROSITE" id="PS51257">
    <property type="entry name" value="PROKAR_LIPOPROTEIN"/>
    <property type="match status" value="1"/>
</dbReference>
<proteinExistence type="predicted"/>
<sequence length="219" mass="21662">MTSNHRRARSGLRAAALVGLALASLSACTATGATSPTTPPSSAPETSGSATTASPTPTAPALVSTPFAADCAALVDPATLESSFPGLTVADAPDPGTGVDAADDDDDDATATPLQQVADADGTLCAWTDAAGDEFTLGVAHYDDAGLTSLANELVASSNSVPTYGVEGYFQVDGGTGRADFFPLPYYVVLESTAFVEPGSAEPMAAQVVAALDATGTAG</sequence>
<reference evidence="3 4" key="1">
    <citation type="submission" date="2020-07" db="EMBL/GenBank/DDBJ databases">
        <title>Sequencing the genomes of 1000 actinobacteria strains.</title>
        <authorList>
            <person name="Klenk H.-P."/>
        </authorList>
    </citation>
    <scope>NUCLEOTIDE SEQUENCE [LARGE SCALE GENOMIC DNA]</scope>
    <source>
        <strain evidence="3 4">DSM 10309</strain>
    </source>
</reference>